<evidence type="ECO:0000313" key="4">
    <source>
        <dbReference type="EMBL" id="KAK4190664.1"/>
    </source>
</evidence>
<keyword evidence="1" id="KW-0479">Metal-binding</keyword>
<dbReference type="InterPro" id="IPR000571">
    <property type="entry name" value="Znf_CCCH"/>
</dbReference>
<dbReference type="Proteomes" id="UP001302126">
    <property type="component" value="Unassembled WGS sequence"/>
</dbReference>
<evidence type="ECO:0000259" key="3">
    <source>
        <dbReference type="PROSITE" id="PS50103"/>
    </source>
</evidence>
<keyword evidence="5" id="KW-1185">Reference proteome</keyword>
<feature type="region of interest" description="Disordered" evidence="2">
    <location>
        <begin position="1"/>
        <end position="100"/>
    </location>
</feature>
<gene>
    <name evidence="4" type="ORF">QBC35DRAFT_62866</name>
</gene>
<comment type="caution">
    <text evidence="4">The sequence shown here is derived from an EMBL/GenBank/DDBJ whole genome shotgun (WGS) entry which is preliminary data.</text>
</comment>
<feature type="domain" description="C3H1-type" evidence="3">
    <location>
        <begin position="201"/>
        <end position="230"/>
    </location>
</feature>
<feature type="compositionally biased region" description="Polar residues" evidence="2">
    <location>
        <begin position="30"/>
        <end position="42"/>
    </location>
</feature>
<organism evidence="4 5">
    <name type="scientific">Podospora australis</name>
    <dbReference type="NCBI Taxonomy" id="1536484"/>
    <lineage>
        <taxon>Eukaryota</taxon>
        <taxon>Fungi</taxon>
        <taxon>Dikarya</taxon>
        <taxon>Ascomycota</taxon>
        <taxon>Pezizomycotina</taxon>
        <taxon>Sordariomycetes</taxon>
        <taxon>Sordariomycetidae</taxon>
        <taxon>Sordariales</taxon>
        <taxon>Podosporaceae</taxon>
        <taxon>Podospora</taxon>
    </lineage>
</organism>
<reference evidence="4" key="1">
    <citation type="journal article" date="2023" name="Mol. Phylogenet. Evol.">
        <title>Genome-scale phylogeny and comparative genomics of the fungal order Sordariales.</title>
        <authorList>
            <person name="Hensen N."/>
            <person name="Bonometti L."/>
            <person name="Westerberg I."/>
            <person name="Brannstrom I.O."/>
            <person name="Guillou S."/>
            <person name="Cros-Aarteil S."/>
            <person name="Calhoun S."/>
            <person name="Haridas S."/>
            <person name="Kuo A."/>
            <person name="Mondo S."/>
            <person name="Pangilinan J."/>
            <person name="Riley R."/>
            <person name="LaButti K."/>
            <person name="Andreopoulos B."/>
            <person name="Lipzen A."/>
            <person name="Chen C."/>
            <person name="Yan M."/>
            <person name="Daum C."/>
            <person name="Ng V."/>
            <person name="Clum A."/>
            <person name="Steindorff A."/>
            <person name="Ohm R.A."/>
            <person name="Martin F."/>
            <person name="Silar P."/>
            <person name="Natvig D.O."/>
            <person name="Lalanne C."/>
            <person name="Gautier V."/>
            <person name="Ament-Velasquez S.L."/>
            <person name="Kruys A."/>
            <person name="Hutchinson M.I."/>
            <person name="Powell A.J."/>
            <person name="Barry K."/>
            <person name="Miller A.N."/>
            <person name="Grigoriev I.V."/>
            <person name="Debuchy R."/>
            <person name="Gladieux P."/>
            <person name="Hiltunen Thoren M."/>
            <person name="Johannesson H."/>
        </authorList>
    </citation>
    <scope>NUCLEOTIDE SEQUENCE</scope>
    <source>
        <strain evidence="4">PSN309</strain>
    </source>
</reference>
<evidence type="ECO:0000313" key="5">
    <source>
        <dbReference type="Proteomes" id="UP001302126"/>
    </source>
</evidence>
<accession>A0AAN6WYR6</accession>
<feature type="compositionally biased region" description="Basic and acidic residues" evidence="2">
    <location>
        <begin position="335"/>
        <end position="350"/>
    </location>
</feature>
<dbReference type="EMBL" id="MU864364">
    <property type="protein sequence ID" value="KAK4190664.1"/>
    <property type="molecule type" value="Genomic_DNA"/>
</dbReference>
<keyword evidence="1" id="KW-0863">Zinc-finger</keyword>
<feature type="compositionally biased region" description="Polar residues" evidence="2">
    <location>
        <begin position="75"/>
        <end position="85"/>
    </location>
</feature>
<proteinExistence type="predicted"/>
<feature type="compositionally biased region" description="Polar residues" evidence="2">
    <location>
        <begin position="351"/>
        <end position="367"/>
    </location>
</feature>
<evidence type="ECO:0000256" key="2">
    <source>
        <dbReference type="SAM" id="MobiDB-lite"/>
    </source>
</evidence>
<keyword evidence="1" id="KW-0862">Zinc</keyword>
<dbReference type="PROSITE" id="PS50103">
    <property type="entry name" value="ZF_C3H1"/>
    <property type="match status" value="1"/>
</dbReference>
<name>A0AAN6WYR6_9PEZI</name>
<evidence type="ECO:0000256" key="1">
    <source>
        <dbReference type="PROSITE-ProRule" id="PRU00723"/>
    </source>
</evidence>
<feature type="region of interest" description="Disordered" evidence="2">
    <location>
        <begin position="259"/>
        <end position="367"/>
    </location>
</feature>
<reference evidence="4" key="2">
    <citation type="submission" date="2023-05" db="EMBL/GenBank/DDBJ databases">
        <authorList>
            <consortium name="Lawrence Berkeley National Laboratory"/>
            <person name="Steindorff A."/>
            <person name="Hensen N."/>
            <person name="Bonometti L."/>
            <person name="Westerberg I."/>
            <person name="Brannstrom I.O."/>
            <person name="Guillou S."/>
            <person name="Cros-Aarteil S."/>
            <person name="Calhoun S."/>
            <person name="Haridas S."/>
            <person name="Kuo A."/>
            <person name="Mondo S."/>
            <person name="Pangilinan J."/>
            <person name="Riley R."/>
            <person name="Labutti K."/>
            <person name="Andreopoulos B."/>
            <person name="Lipzen A."/>
            <person name="Chen C."/>
            <person name="Yanf M."/>
            <person name="Daum C."/>
            <person name="Ng V."/>
            <person name="Clum A."/>
            <person name="Ohm R."/>
            <person name="Martin F."/>
            <person name="Silar P."/>
            <person name="Natvig D."/>
            <person name="Lalanne C."/>
            <person name="Gautier V."/>
            <person name="Ament-Velasquez S.L."/>
            <person name="Kruys A."/>
            <person name="Hutchinson M.I."/>
            <person name="Powell A.J."/>
            <person name="Barry K."/>
            <person name="Miller A.N."/>
            <person name="Grigoriev I.V."/>
            <person name="Debuchy R."/>
            <person name="Gladieux P."/>
            <person name="Thoren M.H."/>
            <person name="Johannesson H."/>
        </authorList>
    </citation>
    <scope>NUCLEOTIDE SEQUENCE</scope>
    <source>
        <strain evidence="4">PSN309</strain>
    </source>
</reference>
<protein>
    <recommendedName>
        <fullName evidence="3">C3H1-type domain-containing protein</fullName>
    </recommendedName>
</protein>
<feature type="zinc finger region" description="C3H1-type" evidence="1">
    <location>
        <begin position="201"/>
        <end position="230"/>
    </location>
</feature>
<feature type="compositionally biased region" description="Low complexity" evidence="2">
    <location>
        <begin position="43"/>
        <end position="57"/>
    </location>
</feature>
<dbReference type="GO" id="GO:0008270">
    <property type="term" value="F:zinc ion binding"/>
    <property type="evidence" value="ECO:0007669"/>
    <property type="project" value="UniProtKB-KW"/>
</dbReference>
<sequence length="367" mass="39278">MSPESPGSMAQPRGNDIPGKNVLIGPGQPASLTSSMQVQYPHSQSPNSPSGSTSGQQVSPQHHRQFYRPGFANGGPSNTSPQSPNGAHYPITPHNVNENRSGHVDYNITLSPDTVGYCFVRPNGARTRLIPADMLPFSIAGIPAQENDNLNLAELPIPMGRGPDGKSSNLEKVTLATHQRSRHTDAVQAITQSNSPGRANKPPKVYCDKWVHEGVCAFTQQGCRYKHEMPMDRATQHALGLYHGLPPWWRKAQAELAREERGAVSDAPIPTANYPPRSGVSNRGGPQTGFGGRGGRLEQNGPGRFEGPGGGNATAGVRTNFGPVGSSRPVRTHHHENTETERTDLERQSTDSEGTSVTLGRSGDTSS</sequence>
<feature type="compositionally biased region" description="Gly residues" evidence="2">
    <location>
        <begin position="304"/>
        <end position="313"/>
    </location>
</feature>
<dbReference type="AlphaFoldDB" id="A0AAN6WYR6"/>